<gene>
    <name evidence="2" type="ORF">ALEPTO_LOCUS4763</name>
</gene>
<dbReference type="EMBL" id="CAJVPS010001167">
    <property type="protein sequence ID" value="CAG8527278.1"/>
    <property type="molecule type" value="Genomic_DNA"/>
</dbReference>
<accession>A0A9N9AEE4</accession>
<protein>
    <submittedName>
        <fullName evidence="2">12103_t:CDS:1</fullName>
    </submittedName>
</protein>
<reference evidence="2" key="1">
    <citation type="submission" date="2021-06" db="EMBL/GenBank/DDBJ databases">
        <authorList>
            <person name="Kallberg Y."/>
            <person name="Tangrot J."/>
            <person name="Rosling A."/>
        </authorList>
    </citation>
    <scope>NUCLEOTIDE SEQUENCE</scope>
    <source>
        <strain evidence="2">FL130A</strain>
    </source>
</reference>
<feature type="non-terminal residue" evidence="2">
    <location>
        <position position="1"/>
    </location>
</feature>
<feature type="compositionally biased region" description="Polar residues" evidence="1">
    <location>
        <begin position="35"/>
        <end position="44"/>
    </location>
</feature>
<dbReference type="AlphaFoldDB" id="A0A9N9AEE4"/>
<proteinExistence type="predicted"/>
<keyword evidence="3" id="KW-1185">Reference proteome</keyword>
<sequence>SQEEDKESSNSDQGKSFTAGIINNYRGRHGHGHPRSSNTTQVDQ</sequence>
<evidence type="ECO:0000313" key="3">
    <source>
        <dbReference type="Proteomes" id="UP000789508"/>
    </source>
</evidence>
<comment type="caution">
    <text evidence="2">The sequence shown here is derived from an EMBL/GenBank/DDBJ whole genome shotgun (WGS) entry which is preliminary data.</text>
</comment>
<dbReference type="Proteomes" id="UP000789508">
    <property type="component" value="Unassembled WGS sequence"/>
</dbReference>
<evidence type="ECO:0000256" key="1">
    <source>
        <dbReference type="SAM" id="MobiDB-lite"/>
    </source>
</evidence>
<name>A0A9N9AEE4_9GLOM</name>
<evidence type="ECO:0000313" key="2">
    <source>
        <dbReference type="EMBL" id="CAG8527278.1"/>
    </source>
</evidence>
<organism evidence="2 3">
    <name type="scientific">Ambispora leptoticha</name>
    <dbReference type="NCBI Taxonomy" id="144679"/>
    <lineage>
        <taxon>Eukaryota</taxon>
        <taxon>Fungi</taxon>
        <taxon>Fungi incertae sedis</taxon>
        <taxon>Mucoromycota</taxon>
        <taxon>Glomeromycotina</taxon>
        <taxon>Glomeromycetes</taxon>
        <taxon>Archaeosporales</taxon>
        <taxon>Ambisporaceae</taxon>
        <taxon>Ambispora</taxon>
    </lineage>
</organism>
<feature type="region of interest" description="Disordered" evidence="1">
    <location>
        <begin position="1"/>
        <end position="44"/>
    </location>
</feature>